<evidence type="ECO:0000313" key="3">
    <source>
        <dbReference type="EMBL" id="MDI3318394.1"/>
    </source>
</evidence>
<dbReference type="EMBL" id="JASBRG010000001">
    <property type="protein sequence ID" value="MDI3318394.1"/>
    <property type="molecule type" value="Genomic_DNA"/>
</dbReference>
<comment type="caution">
    <text evidence="3">The sequence shown here is derived from an EMBL/GenBank/DDBJ whole genome shotgun (WGS) entry which is preliminary data.</text>
</comment>
<gene>
    <name evidence="3" type="ORF">QJ048_01350</name>
</gene>
<evidence type="ECO:0000313" key="4">
    <source>
        <dbReference type="Proteomes" id="UP001226434"/>
    </source>
</evidence>
<feature type="region of interest" description="Disordered" evidence="2">
    <location>
        <begin position="14"/>
        <end position="47"/>
    </location>
</feature>
<keyword evidence="4" id="KW-1185">Reference proteome</keyword>
<reference evidence="3 4" key="1">
    <citation type="submission" date="2023-05" db="EMBL/GenBank/DDBJ databases">
        <title>Genome sequence of Pinibacter sp. MAH-24.</title>
        <authorList>
            <person name="Huq M.A."/>
        </authorList>
    </citation>
    <scope>NUCLEOTIDE SEQUENCE [LARGE SCALE GENOMIC DNA]</scope>
    <source>
        <strain evidence="3 4">MAH-24</strain>
    </source>
</reference>
<dbReference type="RefSeq" id="WP_282332522.1">
    <property type="nucleotide sequence ID" value="NZ_JASBRG010000001.1"/>
</dbReference>
<feature type="coiled-coil region" evidence="1">
    <location>
        <begin position="137"/>
        <end position="178"/>
    </location>
</feature>
<evidence type="ECO:0000256" key="1">
    <source>
        <dbReference type="SAM" id="Coils"/>
    </source>
</evidence>
<accession>A0ABT6R752</accession>
<organism evidence="3 4">
    <name type="scientific">Pinibacter soli</name>
    <dbReference type="NCBI Taxonomy" id="3044211"/>
    <lineage>
        <taxon>Bacteria</taxon>
        <taxon>Pseudomonadati</taxon>
        <taxon>Bacteroidota</taxon>
        <taxon>Chitinophagia</taxon>
        <taxon>Chitinophagales</taxon>
        <taxon>Chitinophagaceae</taxon>
        <taxon>Pinibacter</taxon>
    </lineage>
</organism>
<evidence type="ECO:0000256" key="2">
    <source>
        <dbReference type="SAM" id="MobiDB-lite"/>
    </source>
</evidence>
<dbReference type="Proteomes" id="UP001226434">
    <property type="component" value="Unassembled WGS sequence"/>
</dbReference>
<proteinExistence type="predicted"/>
<protein>
    <submittedName>
        <fullName evidence="3">Uncharacterized protein</fullName>
    </submittedName>
</protein>
<name>A0ABT6R752_9BACT</name>
<keyword evidence="1" id="KW-0175">Coiled coil</keyword>
<feature type="compositionally biased region" description="Polar residues" evidence="2">
    <location>
        <begin position="25"/>
        <end position="43"/>
    </location>
</feature>
<sequence length="208" mass="23710">MSFGKKILSAFVEVNDNEKKEQEPGHNNTAVQTKSPRQPSQEPASAESVEKFRQYFDKLFSDSNFPGPDYFEFFKMVDAMKSIADEKARFTTAFAGLSVQGLDKTQLLSSAQKYIDILKADAQNFNSTVDTTIKDKIASKRTEIENNNQKIKQMQNEIQDLENRTRLLTGEIEENETKLNNSTAGYNSESQNMLNKINLDIEKIKQYI</sequence>